<evidence type="ECO:0000256" key="3">
    <source>
        <dbReference type="ARBA" id="ARBA00012142"/>
    </source>
</evidence>
<accession>A0ABS2RB20</accession>
<keyword evidence="5 14" id="KW-0808">Transferase</keyword>
<comment type="similarity">
    <text evidence="2">Belongs to the pyruvate kinase family.</text>
</comment>
<reference evidence="14 15" key="1">
    <citation type="submission" date="2021-01" db="EMBL/GenBank/DDBJ databases">
        <title>Genomic Encyclopedia of Type Strains, Phase IV (KMG-IV): sequencing the most valuable type-strain genomes for metagenomic binning, comparative biology and taxonomic classification.</title>
        <authorList>
            <person name="Goeker M."/>
        </authorList>
    </citation>
    <scope>NUCLEOTIDE SEQUENCE [LARGE SCALE GENOMIC DNA]</scope>
    <source>
        <strain evidence="14 15">DSM 105453</strain>
    </source>
</reference>
<evidence type="ECO:0000256" key="1">
    <source>
        <dbReference type="ARBA" id="ARBA00004997"/>
    </source>
</evidence>
<feature type="domain" description="Pyruvate kinase barrel" evidence="13">
    <location>
        <begin position="119"/>
        <end position="294"/>
    </location>
</feature>
<sequence length="612" mass="69171">MTDLASRIQSLYEQVVTEVERAVAQYPVRQGEKSRNNLLAYHALQKHPINDLEMLLKERGLSSVRESLPHIMYTLQKIMENLGVHFLPPSHLSALSPFEARLISRIRTDLALGNIVGGRHTRIMVTLDSRMLDQPSIMDHLLINGMEIARINCAHDHPDIWESLIQMVRESEQRLHIPCKIYMDLAGPKVRLGAFHKEKKPLKIQVPTDLSGKWKEVSGFLDLSAPESKVMKGIDGQNTFVLAVRNKDMFKEAQKGDDIFFRDVKNRPRTLKIDECVSHSRMKVTVDQTSLIDEHVVFQHKAGKFSIHSINPSPVDIKVKRGDILRLYLNEARPGHAATEHEPAGVPVTLPKAFQNVLPDDRIFIDDGKINGIVHQVQKDFIDVKIHFPTIGYAKVKEGKGINLPDSLVDLNVPAITEKDFQDLPFIAKHADMVGISFVHRPNDLIKLRKELEHLSADNITVIAKIETKSAFQHLARIMIEGLNFQRFAVMIARGDLVIETGPEHLSHIQDEILAMCTAAHIPVIWATGILERLTKKGIPARSEITDASYGKRADAVMLNKGPYIIQSVKLLDRLLQSGDEFISGSPYRQAWHQPGLFIPSFRKKLPVRQHM</sequence>
<name>A0ABS2RB20_9BACI</name>
<dbReference type="GO" id="GO:0004743">
    <property type="term" value="F:pyruvate kinase activity"/>
    <property type="evidence" value="ECO:0007669"/>
    <property type="project" value="UniProtKB-EC"/>
</dbReference>
<proteinExistence type="inferred from homology"/>
<keyword evidence="7" id="KW-0547">Nucleotide-binding</keyword>
<keyword evidence="11" id="KW-0324">Glycolysis</keyword>
<evidence type="ECO:0000256" key="4">
    <source>
        <dbReference type="ARBA" id="ARBA00018587"/>
    </source>
</evidence>
<comment type="caution">
    <text evidence="14">The sequence shown here is derived from an EMBL/GenBank/DDBJ whole genome shotgun (WGS) entry which is preliminary data.</text>
</comment>
<organism evidence="14 15">
    <name type="scientific">Siminovitchia thermophila</name>
    <dbReference type="NCBI Taxonomy" id="1245522"/>
    <lineage>
        <taxon>Bacteria</taxon>
        <taxon>Bacillati</taxon>
        <taxon>Bacillota</taxon>
        <taxon>Bacilli</taxon>
        <taxon>Bacillales</taxon>
        <taxon>Bacillaceae</taxon>
        <taxon>Siminovitchia</taxon>
    </lineage>
</organism>
<keyword evidence="8 14" id="KW-0418">Kinase</keyword>
<keyword evidence="10" id="KW-0460">Magnesium</keyword>
<evidence type="ECO:0000256" key="10">
    <source>
        <dbReference type="ARBA" id="ARBA00022842"/>
    </source>
</evidence>
<dbReference type="Gene3D" id="3.20.20.60">
    <property type="entry name" value="Phosphoenolpyruvate-binding domains"/>
    <property type="match status" value="2"/>
</dbReference>
<evidence type="ECO:0000313" key="14">
    <source>
        <dbReference type="EMBL" id="MBM7716861.1"/>
    </source>
</evidence>
<evidence type="ECO:0000256" key="8">
    <source>
        <dbReference type="ARBA" id="ARBA00022777"/>
    </source>
</evidence>
<dbReference type="GO" id="GO:0016301">
    <property type="term" value="F:kinase activity"/>
    <property type="evidence" value="ECO:0007669"/>
    <property type="project" value="UniProtKB-KW"/>
</dbReference>
<dbReference type="InterPro" id="IPR015813">
    <property type="entry name" value="Pyrv/PenolPyrv_kinase-like_dom"/>
</dbReference>
<dbReference type="EMBL" id="JAFBFH010000034">
    <property type="protein sequence ID" value="MBM7716861.1"/>
    <property type="molecule type" value="Genomic_DNA"/>
</dbReference>
<dbReference type="PANTHER" id="PTHR11817">
    <property type="entry name" value="PYRUVATE KINASE"/>
    <property type="match status" value="1"/>
</dbReference>
<gene>
    <name evidence="14" type="ORF">JOC94_003885</name>
</gene>
<dbReference type="Pfam" id="PF00224">
    <property type="entry name" value="PK"/>
    <property type="match status" value="2"/>
</dbReference>
<feature type="domain" description="Pyruvate kinase barrel" evidence="13">
    <location>
        <begin position="305"/>
        <end position="560"/>
    </location>
</feature>
<dbReference type="InterPro" id="IPR040442">
    <property type="entry name" value="Pyrv_kinase-like_dom_sf"/>
</dbReference>
<keyword evidence="15" id="KW-1185">Reference proteome</keyword>
<keyword evidence="6" id="KW-0479">Metal-binding</keyword>
<dbReference type="Proteomes" id="UP000823485">
    <property type="component" value="Unassembled WGS sequence"/>
</dbReference>
<dbReference type="EC" id="2.7.1.40" evidence="3"/>
<evidence type="ECO:0000256" key="12">
    <source>
        <dbReference type="ARBA" id="ARBA00023317"/>
    </source>
</evidence>
<comment type="pathway">
    <text evidence="1">Carbohydrate degradation; glycolysis; pyruvate from D-glyceraldehyde 3-phosphate: step 5/5.</text>
</comment>
<evidence type="ECO:0000313" key="15">
    <source>
        <dbReference type="Proteomes" id="UP000823485"/>
    </source>
</evidence>
<evidence type="ECO:0000256" key="11">
    <source>
        <dbReference type="ARBA" id="ARBA00023152"/>
    </source>
</evidence>
<keyword evidence="12 14" id="KW-0670">Pyruvate</keyword>
<dbReference type="InterPro" id="IPR001697">
    <property type="entry name" value="Pyr_Knase"/>
</dbReference>
<evidence type="ECO:0000259" key="13">
    <source>
        <dbReference type="Pfam" id="PF00224"/>
    </source>
</evidence>
<dbReference type="InterPro" id="IPR011037">
    <property type="entry name" value="Pyrv_Knase-like_insert_dom_sf"/>
</dbReference>
<dbReference type="SUPFAM" id="SSF50800">
    <property type="entry name" value="PK beta-barrel domain-like"/>
    <property type="match status" value="1"/>
</dbReference>
<evidence type="ECO:0000256" key="9">
    <source>
        <dbReference type="ARBA" id="ARBA00022840"/>
    </source>
</evidence>
<protein>
    <recommendedName>
        <fullName evidence="4">Pyruvate kinase</fullName>
        <ecNumber evidence="3">2.7.1.40</ecNumber>
    </recommendedName>
</protein>
<dbReference type="SUPFAM" id="SSF51621">
    <property type="entry name" value="Phosphoenolpyruvate/pyruvate domain"/>
    <property type="match status" value="1"/>
</dbReference>
<evidence type="ECO:0000256" key="7">
    <source>
        <dbReference type="ARBA" id="ARBA00022741"/>
    </source>
</evidence>
<evidence type="ECO:0000256" key="6">
    <source>
        <dbReference type="ARBA" id="ARBA00022723"/>
    </source>
</evidence>
<dbReference type="RefSeq" id="WP_077113477.1">
    <property type="nucleotide sequence ID" value="NZ_JAFBFH010000034.1"/>
</dbReference>
<evidence type="ECO:0000256" key="5">
    <source>
        <dbReference type="ARBA" id="ARBA00022679"/>
    </source>
</evidence>
<evidence type="ECO:0000256" key="2">
    <source>
        <dbReference type="ARBA" id="ARBA00008663"/>
    </source>
</evidence>
<keyword evidence="9" id="KW-0067">ATP-binding</keyword>
<dbReference type="InterPro" id="IPR015793">
    <property type="entry name" value="Pyrv_Knase_brl"/>
</dbReference>